<proteinExistence type="predicted"/>
<evidence type="ECO:0000256" key="3">
    <source>
        <dbReference type="ARBA" id="ARBA00023242"/>
    </source>
</evidence>
<protein>
    <recommendedName>
        <fullName evidence="6">RRM domain-containing protein</fullName>
    </recommendedName>
</protein>
<dbReference type="EMBL" id="BEGY01000179">
    <property type="protein sequence ID" value="GAX85592.1"/>
    <property type="molecule type" value="Genomic_DNA"/>
</dbReference>
<dbReference type="GO" id="GO:0005730">
    <property type="term" value="C:nucleolus"/>
    <property type="evidence" value="ECO:0007669"/>
    <property type="project" value="UniProtKB-SubCell"/>
</dbReference>
<dbReference type="CDD" id="cd12226">
    <property type="entry name" value="RRM_NOL8"/>
    <property type="match status" value="1"/>
</dbReference>
<dbReference type="SMART" id="SM00360">
    <property type="entry name" value="RRM"/>
    <property type="match status" value="1"/>
</dbReference>
<dbReference type="GO" id="GO:0003723">
    <property type="term" value="F:RNA binding"/>
    <property type="evidence" value="ECO:0007669"/>
    <property type="project" value="UniProtKB-UniRule"/>
</dbReference>
<feature type="region of interest" description="Disordered" evidence="5">
    <location>
        <begin position="541"/>
        <end position="591"/>
    </location>
</feature>
<gene>
    <name evidence="7" type="ORF">CEUSTIGMA_g13007.t1</name>
</gene>
<feature type="compositionally biased region" description="Basic and acidic residues" evidence="5">
    <location>
        <begin position="543"/>
        <end position="552"/>
    </location>
</feature>
<comment type="caution">
    <text evidence="7">The sequence shown here is derived from an EMBL/GenBank/DDBJ whole genome shotgun (WGS) entry which is preliminary data.</text>
</comment>
<dbReference type="PANTHER" id="PTHR48029">
    <property type="entry name" value="NUCLEOLAR PROTEIN 8"/>
    <property type="match status" value="1"/>
</dbReference>
<feature type="compositionally biased region" description="Polar residues" evidence="5">
    <location>
        <begin position="553"/>
        <end position="563"/>
    </location>
</feature>
<dbReference type="Pfam" id="PF00076">
    <property type="entry name" value="RRM_1"/>
    <property type="match status" value="1"/>
</dbReference>
<comment type="subcellular location">
    <subcellularLocation>
        <location evidence="1">Nucleus</location>
        <location evidence="1">Nucleolus</location>
    </subcellularLocation>
</comment>
<dbReference type="InterPro" id="IPR012677">
    <property type="entry name" value="Nucleotide-bd_a/b_plait_sf"/>
</dbReference>
<feature type="region of interest" description="Disordered" evidence="5">
    <location>
        <begin position="399"/>
        <end position="440"/>
    </location>
</feature>
<dbReference type="InterPro" id="IPR035979">
    <property type="entry name" value="RBD_domain_sf"/>
</dbReference>
<dbReference type="STRING" id="1157962.A0A250XRN6"/>
<dbReference type="InterPro" id="IPR034138">
    <property type="entry name" value="NOP8_RRM"/>
</dbReference>
<evidence type="ECO:0000256" key="2">
    <source>
        <dbReference type="ARBA" id="ARBA00022884"/>
    </source>
</evidence>
<dbReference type="Gene3D" id="3.30.70.330">
    <property type="match status" value="1"/>
</dbReference>
<feature type="compositionally biased region" description="Basic and acidic residues" evidence="5">
    <location>
        <begin position="399"/>
        <end position="409"/>
    </location>
</feature>
<keyword evidence="3" id="KW-0539">Nucleus</keyword>
<evidence type="ECO:0000256" key="4">
    <source>
        <dbReference type="PROSITE-ProRule" id="PRU00176"/>
    </source>
</evidence>
<dbReference type="OrthoDB" id="439808at2759"/>
<dbReference type="Proteomes" id="UP000232323">
    <property type="component" value="Unassembled WGS sequence"/>
</dbReference>
<evidence type="ECO:0000259" key="6">
    <source>
        <dbReference type="PROSITE" id="PS50102"/>
    </source>
</evidence>
<evidence type="ECO:0000313" key="7">
    <source>
        <dbReference type="EMBL" id="GAX85592.1"/>
    </source>
</evidence>
<evidence type="ECO:0000256" key="5">
    <source>
        <dbReference type="SAM" id="MobiDB-lite"/>
    </source>
</evidence>
<dbReference type="SUPFAM" id="SSF54928">
    <property type="entry name" value="RNA-binding domain, RBD"/>
    <property type="match status" value="1"/>
</dbReference>
<sequence>MVRLFVGGLPPDIDARELAKRFSPFGVVTACEYAKPKPEGVKEYSTIPRGFAYLNIEPIDDAAIRKCLTAYNHSKWKGHVLRVEVARPDFLSRLQQEWAEEEAEEEASTATNEALTQELDKDYEQEEVSNKPLYFPIPGRKRKFIKAPLDGSLPDGTKRQKKTYFPPGQSLPYDRLTWAVPQNMSSNSAIVKINQLLNEPSRPYILKATAKDSSSKRHITSSCLPSSLDSHVAIPPVYTTSPATEHKAQDRHIRPRETHEYLKVLKAIDSQSQKQALAHGPLSEAAERLKQRAVTKLKVVEFLEDEDEGNAAIGAFDMGRFDSDSEDDVDGAGNARVDGAGNARVAAAAANGGSQKDVVRLQPMASPSHDLEEGCEEDEGLDLMSSDIFLSVPFEGRLSEDEERLRHHEEEEENEQREDTSESEKSGLVSEGITRADEGLDLEVTSLGGKRASQPAASEMLVVVPGVSSKRQQQQRQHKLDMSRFGSDSEEEFHDVEDSEEEKEGLKMKNRKQPEKKKLSLPAQTKLAGTLKEGIKQVVKMDQPQHVHDSVTKTDVTGSSSRANKIKNDDGRATKAETSSLAGREEAHGHDAKKVTEAGALSLVPMTGSLNMNAHAEDTVVNHEQLRGGRSAVASKAQAARQQVNSTKHHPRIMMPNLSAPIPFQFSFFGGLCSAPPSSQGSPVVQARAEESESSDLVIQTFGQSFVRPKDKSAEEVRASWDAQRQFLVTDYKSKQRTALRHAGRAAGGVMNRPIGKPRR</sequence>
<feature type="region of interest" description="Disordered" evidence="5">
    <location>
        <begin position="738"/>
        <end position="760"/>
    </location>
</feature>
<keyword evidence="2 4" id="KW-0694">RNA-binding</keyword>
<feature type="compositionally biased region" description="Basic and acidic residues" evidence="5">
    <location>
        <begin position="566"/>
        <end position="575"/>
    </location>
</feature>
<dbReference type="PANTHER" id="PTHR48029:SF1">
    <property type="entry name" value="NUCLEOLAR PROTEIN 8"/>
    <property type="match status" value="1"/>
</dbReference>
<accession>A0A250XRN6</accession>
<evidence type="ECO:0000256" key="1">
    <source>
        <dbReference type="ARBA" id="ARBA00004604"/>
    </source>
</evidence>
<dbReference type="AlphaFoldDB" id="A0A250XRN6"/>
<keyword evidence="8" id="KW-1185">Reference proteome</keyword>
<dbReference type="InterPro" id="IPR000504">
    <property type="entry name" value="RRM_dom"/>
</dbReference>
<feature type="region of interest" description="Disordered" evidence="5">
    <location>
        <begin position="468"/>
        <end position="524"/>
    </location>
</feature>
<feature type="compositionally biased region" description="Acidic residues" evidence="5">
    <location>
        <begin position="488"/>
        <end position="503"/>
    </location>
</feature>
<evidence type="ECO:0000313" key="8">
    <source>
        <dbReference type="Proteomes" id="UP000232323"/>
    </source>
</evidence>
<organism evidence="7 8">
    <name type="scientific">Chlamydomonas eustigma</name>
    <dbReference type="NCBI Taxonomy" id="1157962"/>
    <lineage>
        <taxon>Eukaryota</taxon>
        <taxon>Viridiplantae</taxon>
        <taxon>Chlorophyta</taxon>
        <taxon>core chlorophytes</taxon>
        <taxon>Chlorophyceae</taxon>
        <taxon>CS clade</taxon>
        <taxon>Chlamydomonadales</taxon>
        <taxon>Chlamydomonadaceae</taxon>
        <taxon>Chlamydomonas</taxon>
    </lineage>
</organism>
<feature type="domain" description="RRM" evidence="6">
    <location>
        <begin position="2"/>
        <end position="88"/>
    </location>
</feature>
<name>A0A250XRN6_9CHLO</name>
<reference evidence="7 8" key="1">
    <citation type="submission" date="2017-08" db="EMBL/GenBank/DDBJ databases">
        <title>Acidophilic green algal genome provides insights into adaptation to an acidic environment.</title>
        <authorList>
            <person name="Hirooka S."/>
            <person name="Hirose Y."/>
            <person name="Kanesaki Y."/>
            <person name="Higuchi S."/>
            <person name="Fujiwara T."/>
            <person name="Onuma R."/>
            <person name="Era A."/>
            <person name="Ohbayashi R."/>
            <person name="Uzuka A."/>
            <person name="Nozaki H."/>
            <person name="Yoshikawa H."/>
            <person name="Miyagishima S.Y."/>
        </authorList>
    </citation>
    <scope>NUCLEOTIDE SEQUENCE [LARGE SCALE GENOMIC DNA]</scope>
    <source>
        <strain evidence="7 8">NIES-2499</strain>
    </source>
</reference>
<feature type="compositionally biased region" description="Basic and acidic residues" evidence="5">
    <location>
        <begin position="504"/>
        <end position="518"/>
    </location>
</feature>
<dbReference type="PROSITE" id="PS50102">
    <property type="entry name" value="RRM"/>
    <property type="match status" value="1"/>
</dbReference>